<reference evidence="3" key="1">
    <citation type="journal article" date="2019" name="Int. J. Syst. Evol. Microbiol.">
        <title>The Global Catalogue of Microorganisms (GCM) 10K type strain sequencing project: providing services to taxonomists for standard genome sequencing and annotation.</title>
        <authorList>
            <consortium name="The Broad Institute Genomics Platform"/>
            <consortium name="The Broad Institute Genome Sequencing Center for Infectious Disease"/>
            <person name="Wu L."/>
            <person name="Ma J."/>
        </authorList>
    </citation>
    <scope>NUCLEOTIDE SEQUENCE [LARGE SCALE GENOMIC DNA]</scope>
    <source>
        <strain evidence="3">NBRC 108730</strain>
    </source>
</reference>
<keyword evidence="3" id="KW-1185">Reference proteome</keyword>
<feature type="region of interest" description="Disordered" evidence="1">
    <location>
        <begin position="1"/>
        <end position="55"/>
    </location>
</feature>
<gene>
    <name evidence="2" type="ORF">GCM10025868_37720</name>
</gene>
<name>A0ABQ6JL65_9ACTN</name>
<accession>A0ABQ6JL65</accession>
<feature type="compositionally biased region" description="Basic and acidic residues" evidence="1">
    <location>
        <begin position="104"/>
        <end position="137"/>
    </location>
</feature>
<protein>
    <submittedName>
        <fullName evidence="2">Uncharacterized protein</fullName>
    </submittedName>
</protein>
<feature type="region of interest" description="Disordered" evidence="1">
    <location>
        <begin position="76"/>
        <end position="206"/>
    </location>
</feature>
<feature type="compositionally biased region" description="Basic and acidic residues" evidence="1">
    <location>
        <begin position="197"/>
        <end position="206"/>
    </location>
</feature>
<dbReference type="EMBL" id="BSUZ01000001">
    <property type="protein sequence ID" value="GMA88522.1"/>
    <property type="molecule type" value="Genomic_DNA"/>
</dbReference>
<feature type="compositionally biased region" description="Basic and acidic residues" evidence="1">
    <location>
        <begin position="76"/>
        <end position="85"/>
    </location>
</feature>
<feature type="compositionally biased region" description="Low complexity" evidence="1">
    <location>
        <begin position="176"/>
        <end position="196"/>
    </location>
</feature>
<organism evidence="2 3">
    <name type="scientific">Angustibacter aerolatus</name>
    <dbReference type="NCBI Taxonomy" id="1162965"/>
    <lineage>
        <taxon>Bacteria</taxon>
        <taxon>Bacillati</taxon>
        <taxon>Actinomycetota</taxon>
        <taxon>Actinomycetes</taxon>
        <taxon>Kineosporiales</taxon>
        <taxon>Kineosporiaceae</taxon>
    </lineage>
</organism>
<feature type="compositionally biased region" description="Basic and acidic residues" evidence="1">
    <location>
        <begin position="149"/>
        <end position="171"/>
    </location>
</feature>
<evidence type="ECO:0000313" key="2">
    <source>
        <dbReference type="EMBL" id="GMA88522.1"/>
    </source>
</evidence>
<comment type="caution">
    <text evidence="2">The sequence shown here is derived from an EMBL/GenBank/DDBJ whole genome shotgun (WGS) entry which is preliminary data.</text>
</comment>
<dbReference type="Proteomes" id="UP001157017">
    <property type="component" value="Unassembled WGS sequence"/>
</dbReference>
<evidence type="ECO:0000256" key="1">
    <source>
        <dbReference type="SAM" id="MobiDB-lite"/>
    </source>
</evidence>
<evidence type="ECO:0000313" key="3">
    <source>
        <dbReference type="Proteomes" id="UP001157017"/>
    </source>
</evidence>
<sequence>MTEAGDRAAGPQVRRDHVARTTLDRLPQRLRRQGARAAVQRTLHGRERGEHHRVHVGPGRCRGACRDRRHREVVVDQQHQRRVEAGEQAGVDAGVGQTRPQPPTERRVLRDARPAPQRQRLDHRRDQRARGAHDGGRLDVVAQGVGGRCCRDGDPQRVGRRHVAERGDGGSRSRQRLGLGLEVAARPPGPQPAGQRFEPRHARQAR</sequence>
<proteinExistence type="predicted"/>
<feature type="compositionally biased region" description="Basic and acidic residues" evidence="1">
    <location>
        <begin position="13"/>
        <end position="27"/>
    </location>
</feature>